<sequence>MADVQAHTARLIALFVSCVLYGMLLTTFVPCIRSLLFSASRKFQFKPRHEIKFPIVVATTLMFLVSTFSAVLSMQDVIDAFIEYQGPGAPSSFTTLLTMGGNTGCQRWMTRSRSS</sequence>
<protein>
    <submittedName>
        <fullName evidence="2">Uncharacterized protein</fullName>
    </submittedName>
</protein>
<evidence type="ECO:0000256" key="1">
    <source>
        <dbReference type="SAM" id="Phobius"/>
    </source>
</evidence>
<comment type="caution">
    <text evidence="2">The sequence shown here is derived from an EMBL/GenBank/DDBJ whole genome shotgun (WGS) entry which is preliminary data.</text>
</comment>
<keyword evidence="1" id="KW-0812">Transmembrane</keyword>
<gene>
    <name evidence="2" type="ORF">B0H17DRAFT_1212110</name>
</gene>
<name>A0AAD7CTH6_MYCRO</name>
<accession>A0AAD7CTH6</accession>
<keyword evidence="1" id="KW-1133">Transmembrane helix</keyword>
<evidence type="ECO:0000313" key="3">
    <source>
        <dbReference type="Proteomes" id="UP001221757"/>
    </source>
</evidence>
<proteinExistence type="predicted"/>
<reference evidence="2" key="1">
    <citation type="submission" date="2023-03" db="EMBL/GenBank/DDBJ databases">
        <title>Massive genome expansion in bonnet fungi (Mycena s.s.) driven by repeated elements and novel gene families across ecological guilds.</title>
        <authorList>
            <consortium name="Lawrence Berkeley National Laboratory"/>
            <person name="Harder C.B."/>
            <person name="Miyauchi S."/>
            <person name="Viragh M."/>
            <person name="Kuo A."/>
            <person name="Thoen E."/>
            <person name="Andreopoulos B."/>
            <person name="Lu D."/>
            <person name="Skrede I."/>
            <person name="Drula E."/>
            <person name="Henrissat B."/>
            <person name="Morin E."/>
            <person name="Kohler A."/>
            <person name="Barry K."/>
            <person name="LaButti K."/>
            <person name="Morin E."/>
            <person name="Salamov A."/>
            <person name="Lipzen A."/>
            <person name="Mereny Z."/>
            <person name="Hegedus B."/>
            <person name="Baldrian P."/>
            <person name="Stursova M."/>
            <person name="Weitz H."/>
            <person name="Taylor A."/>
            <person name="Grigoriev I.V."/>
            <person name="Nagy L.G."/>
            <person name="Martin F."/>
            <person name="Kauserud H."/>
        </authorList>
    </citation>
    <scope>NUCLEOTIDE SEQUENCE</scope>
    <source>
        <strain evidence="2">CBHHK067</strain>
    </source>
</reference>
<dbReference type="EMBL" id="JARKIE010000245">
    <property type="protein sequence ID" value="KAJ7661867.1"/>
    <property type="molecule type" value="Genomic_DNA"/>
</dbReference>
<evidence type="ECO:0000313" key="2">
    <source>
        <dbReference type="EMBL" id="KAJ7661867.1"/>
    </source>
</evidence>
<feature type="transmembrane region" description="Helical" evidence="1">
    <location>
        <begin position="53"/>
        <end position="72"/>
    </location>
</feature>
<feature type="transmembrane region" description="Helical" evidence="1">
    <location>
        <begin position="12"/>
        <end position="32"/>
    </location>
</feature>
<dbReference type="Proteomes" id="UP001221757">
    <property type="component" value="Unassembled WGS sequence"/>
</dbReference>
<keyword evidence="1" id="KW-0472">Membrane</keyword>
<organism evidence="2 3">
    <name type="scientific">Mycena rosella</name>
    <name type="common">Pink bonnet</name>
    <name type="synonym">Agaricus rosellus</name>
    <dbReference type="NCBI Taxonomy" id="1033263"/>
    <lineage>
        <taxon>Eukaryota</taxon>
        <taxon>Fungi</taxon>
        <taxon>Dikarya</taxon>
        <taxon>Basidiomycota</taxon>
        <taxon>Agaricomycotina</taxon>
        <taxon>Agaricomycetes</taxon>
        <taxon>Agaricomycetidae</taxon>
        <taxon>Agaricales</taxon>
        <taxon>Marasmiineae</taxon>
        <taxon>Mycenaceae</taxon>
        <taxon>Mycena</taxon>
    </lineage>
</organism>
<keyword evidence="3" id="KW-1185">Reference proteome</keyword>
<dbReference type="AlphaFoldDB" id="A0AAD7CTH6"/>